<keyword evidence="2" id="KW-1185">Reference proteome</keyword>
<name>A0A1K2H6X4_9NEIS</name>
<dbReference type="PANTHER" id="PTHR36932:SF1">
    <property type="entry name" value="CAPSULAR POLYSACCHARIDE BIOSYNTHESIS PROTEIN"/>
    <property type="match status" value="1"/>
</dbReference>
<sequence length="460" mass="50515">MSSWYTKLCAGVLFPLHERLKGHDSVALRRRLEASQWWPAERLADDQLMRLRAFLVEIGQRVPYYRELFAELGFDPASIHSLADLQRLPRLGKPEIRAHVEALKADGHGPLTRYNTGGSSGEPLIFYMGKGRKSHDVAAKWRATRWWGVDIGDPELVVWGSPIELGAQDRVRRLRDGLMRSFLLPAFEMSAENLDRFIATIRAKRPAMLFGYPSSLALIAQHAQARGVALNDLGIRVVFVTSEKLYDNQRASIEAAFGCPVANGYGARDAGFIAHQCPQGSLHISAEDIIVETLKPDGSQAGAGELGEITVTHLGTADFPFVRYRTGDMGILGTQLCACGRSLPVLQEVQGRSTDFVVAQDGTVMHGLALIYTVRDLPGVARFRIEQRSRALTVVKIVAEAGFAPESAARIVHDFKARLGQGVEIQVEQVDEIPAEASGKFRYVVSAVPAFAPGVEVQHA</sequence>
<organism evidence="1 2">
    <name type="scientific">Chitinimonas taiwanensis DSM 18899</name>
    <dbReference type="NCBI Taxonomy" id="1121279"/>
    <lineage>
        <taxon>Bacteria</taxon>
        <taxon>Pseudomonadati</taxon>
        <taxon>Pseudomonadota</taxon>
        <taxon>Betaproteobacteria</taxon>
        <taxon>Neisseriales</taxon>
        <taxon>Chitinibacteraceae</taxon>
        <taxon>Chitinimonas</taxon>
    </lineage>
</organism>
<dbReference type="InterPro" id="IPR053158">
    <property type="entry name" value="CapK_Type1_Caps_Biosynth"/>
</dbReference>
<keyword evidence="1" id="KW-0436">Ligase</keyword>
<evidence type="ECO:0000313" key="1">
    <source>
        <dbReference type="EMBL" id="SFZ71620.1"/>
    </source>
</evidence>
<proteinExistence type="predicted"/>
<reference evidence="1 2" key="1">
    <citation type="submission" date="2016-11" db="EMBL/GenBank/DDBJ databases">
        <authorList>
            <person name="Jaros S."/>
            <person name="Januszkiewicz K."/>
            <person name="Wedrychowicz H."/>
        </authorList>
    </citation>
    <scope>NUCLEOTIDE SEQUENCE [LARGE SCALE GENOMIC DNA]</scope>
    <source>
        <strain evidence="1 2">DSM 18899</strain>
    </source>
</reference>
<dbReference type="AlphaFoldDB" id="A0A1K2H6X4"/>
<dbReference type="RefSeq" id="WP_072426974.1">
    <property type="nucleotide sequence ID" value="NZ_FPKR01000002.1"/>
</dbReference>
<accession>A0A1K2H6X4</accession>
<dbReference type="Proteomes" id="UP000186513">
    <property type="component" value="Unassembled WGS sequence"/>
</dbReference>
<protein>
    <submittedName>
        <fullName evidence="1">Phenylacetate-CoA ligase</fullName>
    </submittedName>
</protein>
<dbReference type="GO" id="GO:0016874">
    <property type="term" value="F:ligase activity"/>
    <property type="evidence" value="ECO:0007669"/>
    <property type="project" value="UniProtKB-KW"/>
</dbReference>
<dbReference type="STRING" id="1121279.SAMN02745887_00417"/>
<dbReference type="PANTHER" id="PTHR36932">
    <property type="entry name" value="CAPSULAR POLYSACCHARIDE BIOSYNTHESIS PROTEIN"/>
    <property type="match status" value="1"/>
</dbReference>
<dbReference type="Gene3D" id="3.40.50.12780">
    <property type="entry name" value="N-terminal domain of ligase-like"/>
    <property type="match status" value="1"/>
</dbReference>
<dbReference type="EMBL" id="FPKR01000002">
    <property type="protein sequence ID" value="SFZ71620.1"/>
    <property type="molecule type" value="Genomic_DNA"/>
</dbReference>
<evidence type="ECO:0000313" key="2">
    <source>
        <dbReference type="Proteomes" id="UP000186513"/>
    </source>
</evidence>
<dbReference type="SUPFAM" id="SSF56801">
    <property type="entry name" value="Acetyl-CoA synthetase-like"/>
    <property type="match status" value="1"/>
</dbReference>
<dbReference type="InterPro" id="IPR042099">
    <property type="entry name" value="ANL_N_sf"/>
</dbReference>
<dbReference type="OrthoDB" id="580775at2"/>
<gene>
    <name evidence="1" type="ORF">SAMN02745887_00417</name>
</gene>